<dbReference type="Gene3D" id="3.20.20.220">
    <property type="match status" value="1"/>
</dbReference>
<dbReference type="InterPro" id="IPR003171">
    <property type="entry name" value="Mehydrof_redctse-like"/>
</dbReference>
<feature type="domain" description="MTHFR SAM-binding regulatory" evidence="7">
    <location>
        <begin position="302"/>
        <end position="593"/>
    </location>
</feature>
<dbReference type="EMBL" id="JAOAOG010000339">
    <property type="protein sequence ID" value="KAJ6226940.1"/>
    <property type="molecule type" value="Genomic_DNA"/>
</dbReference>
<dbReference type="InterPro" id="IPR029041">
    <property type="entry name" value="FAD-linked_oxidoreductase-like"/>
</dbReference>
<dbReference type="Proteomes" id="UP001150062">
    <property type="component" value="Unassembled WGS sequence"/>
</dbReference>
<keyword evidence="9" id="KW-1185">Reference proteome</keyword>
<organism evidence="8 9">
    <name type="scientific">Anaeramoeba flamelloides</name>
    <dbReference type="NCBI Taxonomy" id="1746091"/>
    <lineage>
        <taxon>Eukaryota</taxon>
        <taxon>Metamonada</taxon>
        <taxon>Anaeramoebidae</taxon>
        <taxon>Anaeramoeba</taxon>
    </lineage>
</organism>
<keyword evidence="6" id="KW-0560">Oxidoreductase</keyword>
<keyword evidence="4" id="KW-0285">Flavoprotein</keyword>
<dbReference type="PANTHER" id="PTHR45754:SF3">
    <property type="entry name" value="METHYLENETETRAHYDROFOLATE REDUCTASE (NADPH)"/>
    <property type="match status" value="1"/>
</dbReference>
<evidence type="ECO:0000259" key="7">
    <source>
        <dbReference type="Pfam" id="PF21895"/>
    </source>
</evidence>
<evidence type="ECO:0000256" key="4">
    <source>
        <dbReference type="ARBA" id="ARBA00022630"/>
    </source>
</evidence>
<sequence length="643" mass="74894">MKLLDLIEHHKRVNQKLQRKDVFYSFEIYPPKTERGELRLRKTMSKLADLEPLVVDITYGAGGSKNTGSLQVCKRAQQLHGLNTMLHLNVISKTRKELKELLQQARESGIQNILALRGDLPKEGTTIEKGLEHASDLVSFIRELHGNYFGICVAGYPETHPDSKSVEDDLKYLKLKVDNGADMIITQMFFDPQKFIDFRKKCREIGIKGPIIPGIFPILNYSSFKRVLEITKVNVPKEILQKVEELKNDRIKLVDYGVKLCIQMCKTLIQNGTPGVHLYCQNKYYPIMRIIEGLNLRPCRCRRPFPFRKSTIKRRNKEAVRPVSWMYRPESYICLSDKWAKYPRKFWSDGKSTRKFRKVKPKLLQTVHPWISSSRKKELNSINDVIQIFKSYLTGEINSIPWIDKSSEIILGTDNEKAMKMVNNGLLLINLLPRLNEEVSEDILIGFGGPGGYIYEKRYMEFFIAPHRVKLLIDELNSSGNNIYHITNVDGSINYTNNKKNEVVPITWGVFPGAEIKQPLVMDPESFQNVWRVEAFGLWVDQWQNNFEKNSESWEILQEIHDNWFLVSIIDNDYIHPSATTDYNAWKTLDKFFKKEPKLNFEKLNFEFDNKSLKEKEHLIQKNAIEFEENGIGDVWYTQNNNF</sequence>
<protein>
    <submittedName>
        <fullName evidence="8">Methylenetetrahydrofolate reductase</fullName>
    </submittedName>
</protein>
<dbReference type="Pfam" id="PF02219">
    <property type="entry name" value="MTHFR"/>
    <property type="match status" value="1"/>
</dbReference>
<comment type="cofactor">
    <cofactor evidence="1">
        <name>FAD</name>
        <dbReference type="ChEBI" id="CHEBI:57692"/>
    </cofactor>
</comment>
<dbReference type="CDD" id="cd00537">
    <property type="entry name" value="MTHFR"/>
    <property type="match status" value="1"/>
</dbReference>
<name>A0ABQ8X3X9_9EUKA</name>
<keyword evidence="5" id="KW-0274">FAD</keyword>
<evidence type="ECO:0000313" key="9">
    <source>
        <dbReference type="Proteomes" id="UP001150062"/>
    </source>
</evidence>
<comment type="caution">
    <text evidence="8">The sequence shown here is derived from an EMBL/GenBank/DDBJ whole genome shotgun (WGS) entry which is preliminary data.</text>
</comment>
<dbReference type="Pfam" id="PF21895">
    <property type="entry name" value="MTHFR_C"/>
    <property type="match status" value="1"/>
</dbReference>
<dbReference type="PANTHER" id="PTHR45754">
    <property type="entry name" value="METHYLENETETRAHYDROFOLATE REDUCTASE"/>
    <property type="match status" value="1"/>
</dbReference>
<dbReference type="InterPro" id="IPR053806">
    <property type="entry name" value="MTHFR_C"/>
</dbReference>
<reference evidence="8" key="1">
    <citation type="submission" date="2022-08" db="EMBL/GenBank/DDBJ databases">
        <title>Novel sulfate-reducing endosymbionts in the free-living metamonad Anaeramoeba.</title>
        <authorList>
            <person name="Jerlstrom-Hultqvist J."/>
            <person name="Cepicka I."/>
            <person name="Gallot-Lavallee L."/>
            <person name="Salas-Leiva D."/>
            <person name="Curtis B.A."/>
            <person name="Zahonova K."/>
            <person name="Pipaliya S."/>
            <person name="Dacks J."/>
            <person name="Roger A.J."/>
        </authorList>
    </citation>
    <scope>NUCLEOTIDE SEQUENCE</scope>
    <source>
        <strain evidence="8">Schooner1</strain>
    </source>
</reference>
<comment type="pathway">
    <text evidence="2">One-carbon metabolism; tetrahydrofolate interconversion.</text>
</comment>
<gene>
    <name evidence="8" type="ORF">M0813_10478</name>
</gene>
<accession>A0ABQ8X3X9</accession>
<evidence type="ECO:0000313" key="8">
    <source>
        <dbReference type="EMBL" id="KAJ6226940.1"/>
    </source>
</evidence>
<comment type="similarity">
    <text evidence="3">Belongs to the methylenetetrahydrofolate reductase family.</text>
</comment>
<evidence type="ECO:0000256" key="6">
    <source>
        <dbReference type="ARBA" id="ARBA00023002"/>
    </source>
</evidence>
<dbReference type="SUPFAM" id="SSF51730">
    <property type="entry name" value="FAD-linked oxidoreductase"/>
    <property type="match status" value="1"/>
</dbReference>
<evidence type="ECO:0000256" key="3">
    <source>
        <dbReference type="ARBA" id="ARBA00006743"/>
    </source>
</evidence>
<evidence type="ECO:0000256" key="5">
    <source>
        <dbReference type="ARBA" id="ARBA00022827"/>
    </source>
</evidence>
<proteinExistence type="inferred from homology"/>
<evidence type="ECO:0000256" key="1">
    <source>
        <dbReference type="ARBA" id="ARBA00001974"/>
    </source>
</evidence>
<evidence type="ECO:0000256" key="2">
    <source>
        <dbReference type="ARBA" id="ARBA00004777"/>
    </source>
</evidence>